<accession>A8LI77</accession>
<dbReference type="Pfam" id="PF03739">
    <property type="entry name" value="LptF_LptG"/>
    <property type="match status" value="1"/>
</dbReference>
<evidence type="ECO:0000256" key="6">
    <source>
        <dbReference type="SAM" id="Phobius"/>
    </source>
</evidence>
<comment type="subcellular location">
    <subcellularLocation>
        <location evidence="1">Cell membrane</location>
        <topology evidence="1">Multi-pass membrane protein</topology>
    </subcellularLocation>
</comment>
<evidence type="ECO:0000256" key="5">
    <source>
        <dbReference type="ARBA" id="ARBA00023136"/>
    </source>
</evidence>
<dbReference type="RefSeq" id="WP_012177861.1">
    <property type="nucleotide sequence ID" value="NC_009952.1"/>
</dbReference>
<evidence type="ECO:0000256" key="1">
    <source>
        <dbReference type="ARBA" id="ARBA00004651"/>
    </source>
</evidence>
<evidence type="ECO:0000313" key="7">
    <source>
        <dbReference type="EMBL" id="ABV92931.1"/>
    </source>
</evidence>
<dbReference type="AlphaFoldDB" id="A8LI77"/>
<dbReference type="PANTHER" id="PTHR33529:SF2">
    <property type="entry name" value="LIPOPOLYSACCHARIDE EXPORT SYSTEM PERMEASE PROTEIN LPTG"/>
    <property type="match status" value="1"/>
</dbReference>
<dbReference type="OrthoDB" id="9798468at2"/>
<dbReference type="InterPro" id="IPR030923">
    <property type="entry name" value="LptG"/>
</dbReference>
<dbReference type="Proteomes" id="UP000006833">
    <property type="component" value="Chromosome"/>
</dbReference>
<keyword evidence="8" id="KW-1185">Reference proteome</keyword>
<feature type="transmembrane region" description="Helical" evidence="6">
    <location>
        <begin position="282"/>
        <end position="300"/>
    </location>
</feature>
<keyword evidence="5 6" id="KW-0472">Membrane</keyword>
<feature type="transmembrane region" description="Helical" evidence="6">
    <location>
        <begin position="12"/>
        <end position="29"/>
    </location>
</feature>
<dbReference type="GO" id="GO:0015920">
    <property type="term" value="P:lipopolysaccharide transport"/>
    <property type="evidence" value="ECO:0007669"/>
    <property type="project" value="TreeGrafter"/>
</dbReference>
<dbReference type="InterPro" id="IPR005495">
    <property type="entry name" value="LptG/LptF_permease"/>
</dbReference>
<gene>
    <name evidence="7" type="ordered locus">Dshi_1189</name>
</gene>
<keyword evidence="4 6" id="KW-1133">Transmembrane helix</keyword>
<proteinExistence type="predicted"/>
<keyword evidence="3 6" id="KW-0812">Transmembrane</keyword>
<feature type="transmembrane region" description="Helical" evidence="6">
    <location>
        <begin position="338"/>
        <end position="360"/>
    </location>
</feature>
<feature type="transmembrane region" description="Helical" evidence="6">
    <location>
        <begin position="312"/>
        <end position="332"/>
    </location>
</feature>
<keyword evidence="2" id="KW-1003">Cell membrane</keyword>
<evidence type="ECO:0000256" key="2">
    <source>
        <dbReference type="ARBA" id="ARBA00022475"/>
    </source>
</evidence>
<dbReference type="KEGG" id="dsh:Dshi_1189"/>
<evidence type="ECO:0000313" key="8">
    <source>
        <dbReference type="Proteomes" id="UP000006833"/>
    </source>
</evidence>
<dbReference type="PANTHER" id="PTHR33529">
    <property type="entry name" value="SLR0882 PROTEIN-RELATED"/>
    <property type="match status" value="1"/>
</dbReference>
<dbReference type="GO" id="GO:0043190">
    <property type="term" value="C:ATP-binding cassette (ABC) transporter complex"/>
    <property type="evidence" value="ECO:0007669"/>
    <property type="project" value="InterPro"/>
</dbReference>
<dbReference type="GO" id="GO:0055085">
    <property type="term" value="P:transmembrane transport"/>
    <property type="evidence" value="ECO:0007669"/>
    <property type="project" value="InterPro"/>
</dbReference>
<dbReference type="EMBL" id="CP000830">
    <property type="protein sequence ID" value="ABV92931.1"/>
    <property type="molecule type" value="Genomic_DNA"/>
</dbReference>
<evidence type="ECO:0000256" key="3">
    <source>
        <dbReference type="ARBA" id="ARBA00022692"/>
    </source>
</evidence>
<reference evidence="8" key="1">
    <citation type="journal article" date="2010" name="ISME J.">
        <title>The complete genome sequence of the algal symbiont Dinoroseobacter shibae: a hitchhiker's guide to life in the sea.</title>
        <authorList>
            <person name="Wagner-Dobler I."/>
            <person name="Ballhausen B."/>
            <person name="Berger M."/>
            <person name="Brinkhoff T."/>
            <person name="Buchholz I."/>
            <person name="Bunk B."/>
            <person name="Cypionka H."/>
            <person name="Daniel R."/>
            <person name="Drepper T."/>
            <person name="Gerdts G."/>
            <person name="Hahnke S."/>
            <person name="Han C."/>
            <person name="Jahn D."/>
            <person name="Kalhoefer D."/>
            <person name="Kiss H."/>
            <person name="Klenk H.P."/>
            <person name="Kyrpides N."/>
            <person name="Liebl W."/>
            <person name="Liesegang H."/>
            <person name="Meincke L."/>
            <person name="Pati A."/>
            <person name="Petersen J."/>
            <person name="Piekarski T."/>
            <person name="Pommerenke C."/>
            <person name="Pradella S."/>
            <person name="Pukall R."/>
            <person name="Rabus R."/>
            <person name="Stackebrandt E."/>
            <person name="Thole S."/>
            <person name="Thompson L."/>
            <person name="Tielen P."/>
            <person name="Tomasch J."/>
            <person name="von Jan M."/>
            <person name="Wanphrut N."/>
            <person name="Wichels A."/>
            <person name="Zech H."/>
            <person name="Simon M."/>
        </authorList>
    </citation>
    <scope>NUCLEOTIDE SEQUENCE [LARGE SCALE GENOMIC DNA]</scope>
    <source>
        <strain evidence="8">DSM 16493 / NCIMB 14021 / DFL 12</strain>
    </source>
</reference>
<sequence length="365" mass="39406">MTLQWYFARRFVMSFLSMLGIFAGLIWMTDTVESLRSLSSDDFGLQEAAALALLQLPATIYEVIPLIMVLATITLFLKMARTSELIVTRAAGRSAIRSLIAPVIVAGLIGGIGISVLNPIVAATSRIAEETRDEVRGRATSVLALSSEGLWLRQAAPEGQIVIHAAGASLGGTILYDVTFLRFDADALPIERVAASRAELVPGAWDLTGVKVWDLTGRLNPEAGVRTSAWMQVPSDLTLDQIRDSFGDPSAIPIWELPAFIDQLEAAGFAALSHRVWLHTELASPVFLVAMVLIGAAFTMRHTRFGRTGLMVLFAVLLGFSMYFLKSFAQVLGEAGKIPVLAAAWFPPLAGVFLSLALLLHQEDG</sequence>
<name>A8LI77_DINSH</name>
<feature type="transmembrane region" description="Helical" evidence="6">
    <location>
        <begin position="98"/>
        <end position="117"/>
    </location>
</feature>
<dbReference type="STRING" id="398580.Dshi_1189"/>
<dbReference type="HOGENOM" id="CLU_028799_2_0_5"/>
<evidence type="ECO:0000256" key="4">
    <source>
        <dbReference type="ARBA" id="ARBA00022989"/>
    </source>
</evidence>
<organism evidence="7 8">
    <name type="scientific">Dinoroseobacter shibae (strain DSM 16493 / NCIMB 14021 / DFL 12)</name>
    <dbReference type="NCBI Taxonomy" id="398580"/>
    <lineage>
        <taxon>Bacteria</taxon>
        <taxon>Pseudomonadati</taxon>
        <taxon>Pseudomonadota</taxon>
        <taxon>Alphaproteobacteria</taxon>
        <taxon>Rhodobacterales</taxon>
        <taxon>Roseobacteraceae</taxon>
        <taxon>Dinoroseobacter</taxon>
    </lineage>
</organism>
<protein>
    <submittedName>
        <fullName evidence="7">Permease YjgP/YjgQ family protein</fullName>
    </submittedName>
</protein>
<dbReference type="NCBIfam" id="TIGR04408">
    <property type="entry name" value="LptG_lptG"/>
    <property type="match status" value="1"/>
</dbReference>
<feature type="transmembrane region" description="Helical" evidence="6">
    <location>
        <begin position="49"/>
        <end position="77"/>
    </location>
</feature>
<dbReference type="eggNOG" id="COG0795">
    <property type="taxonomic scope" value="Bacteria"/>
</dbReference>